<accession>A0ABT0UJ32</accession>
<keyword evidence="4" id="KW-0408">Iron</keyword>
<dbReference type="InterPro" id="IPR042096">
    <property type="entry name" value="Dihydro-acid_dehy_C"/>
</dbReference>
<organism evidence="10 11">
    <name type="scientific">Streptomyces albipurpureus</name>
    <dbReference type="NCBI Taxonomy" id="2897419"/>
    <lineage>
        <taxon>Bacteria</taxon>
        <taxon>Bacillati</taxon>
        <taxon>Actinomycetota</taxon>
        <taxon>Actinomycetes</taxon>
        <taxon>Kitasatosporales</taxon>
        <taxon>Streptomycetaceae</taxon>
        <taxon>Streptomyces</taxon>
    </lineage>
</organism>
<evidence type="ECO:0000259" key="9">
    <source>
        <dbReference type="Pfam" id="PF24877"/>
    </source>
</evidence>
<comment type="similarity">
    <text evidence="1">Belongs to the IlvD/Edd family.</text>
</comment>
<dbReference type="InterPro" id="IPR000581">
    <property type="entry name" value="ILV_EDD_N"/>
</dbReference>
<keyword evidence="2" id="KW-0001">2Fe-2S</keyword>
<comment type="caution">
    <text evidence="10">The sequence shown here is derived from an EMBL/GenBank/DDBJ whole genome shotgun (WGS) entry which is preliminary data.</text>
</comment>
<keyword evidence="3" id="KW-0479">Metal-binding</keyword>
<gene>
    <name evidence="10" type="ORF">NBG84_04665</name>
</gene>
<evidence type="ECO:0000256" key="2">
    <source>
        <dbReference type="ARBA" id="ARBA00022714"/>
    </source>
</evidence>
<dbReference type="PANTHER" id="PTHR43183">
    <property type="entry name" value="HYPOTHETICAL DIHYDROXYACID DEHYDRATASE (EUROFUNG)-RELATED"/>
    <property type="match status" value="1"/>
</dbReference>
<evidence type="ECO:0000256" key="3">
    <source>
        <dbReference type="ARBA" id="ARBA00022723"/>
    </source>
</evidence>
<keyword evidence="7" id="KW-0028">Amino-acid biosynthesis</keyword>
<evidence type="ECO:0000256" key="5">
    <source>
        <dbReference type="ARBA" id="ARBA00023014"/>
    </source>
</evidence>
<dbReference type="NCBIfam" id="NF004784">
    <property type="entry name" value="PRK06131.1"/>
    <property type="match status" value="1"/>
</dbReference>
<dbReference type="InterPro" id="IPR056740">
    <property type="entry name" value="ILV_EDD_C"/>
</dbReference>
<evidence type="ECO:0000256" key="7">
    <source>
        <dbReference type="ARBA" id="ARBA00023304"/>
    </source>
</evidence>
<dbReference type="InterPro" id="IPR052352">
    <property type="entry name" value="Sugar_Degrad_Dehydratases"/>
</dbReference>
<dbReference type="RefSeq" id="WP_250917977.1">
    <property type="nucleotide sequence ID" value="NZ_JAMQAW010000004.1"/>
</dbReference>
<dbReference type="Gene3D" id="3.50.30.80">
    <property type="entry name" value="IlvD/EDD C-terminal domain-like"/>
    <property type="match status" value="1"/>
</dbReference>
<dbReference type="PANTHER" id="PTHR43183:SF1">
    <property type="entry name" value="HYPOTHETICAL DIHYDROXY-ACID DEHYDRATASE (EUROFUNG)-RELATED"/>
    <property type="match status" value="1"/>
</dbReference>
<dbReference type="InterPro" id="IPR037237">
    <property type="entry name" value="IlvD/EDD_N"/>
</dbReference>
<sequence length="581" mass="61609">MISPPDAGSTDAPNRSAAWLGDGGKNGFIARHHLRQMGLSGKQFDGRPVIGIANTWSELTPCNAHLRTLAEAVRRGIQQAGGVALEFPMLSLGEPFMRPSSMFYRNMAAMELEETVRANPLDAVVALTGCDKTTPAALMGLASVDLPAIMLTGGPMLNGRFRGRSVGSGTDIWRMTEALRAGEIDQAEFSEFESALNRSAGHCMTMGTASTMASLTEVLGMQLPGAAALPAVDSRRLVLAEDTGARAVELAREGLRPSAIMTRAAFENAVVANAAIGGSTNAVLHLLAIAGRVGVPLTPDDIDHIGRRIPLLVDLMPSGRFLMEEFAYAGGVPGLLTRLGPHLNLHAVTVTGRSLRESMEAGRVDDDNVIRRWDDPVQPAGAGIAVLRGNLAPDGAVIKTSAAEPRLLRHVGPALVFDSFEEYSAVTDDPALDVTRDTVLVVRNCGPRGYPGMPEIGNLPLPKVLLDQGIRDMVRLSDARMSGTAYGACVLHIAPEAAVGGPLALVRTGDLISLDVPARTLGLQVTDEELAERRSTWRAPQAPPLRGWSRLYADHVLQADRGADFDFLVGASGDAPERAAF</sequence>
<dbReference type="Pfam" id="PF00920">
    <property type="entry name" value="ILVD_EDD_N"/>
    <property type="match status" value="1"/>
</dbReference>
<evidence type="ECO:0000256" key="6">
    <source>
        <dbReference type="ARBA" id="ARBA00023239"/>
    </source>
</evidence>
<keyword evidence="6" id="KW-0456">Lyase</keyword>
<keyword evidence="11" id="KW-1185">Reference proteome</keyword>
<evidence type="ECO:0000256" key="4">
    <source>
        <dbReference type="ARBA" id="ARBA00023004"/>
    </source>
</evidence>
<dbReference type="EMBL" id="JAMQAW010000004">
    <property type="protein sequence ID" value="MCM2387610.1"/>
    <property type="molecule type" value="Genomic_DNA"/>
</dbReference>
<dbReference type="NCBIfam" id="NF009560">
    <property type="entry name" value="PRK13017.1"/>
    <property type="match status" value="1"/>
</dbReference>
<name>A0ABT0UJ32_9ACTN</name>
<dbReference type="InterPro" id="IPR020558">
    <property type="entry name" value="DiOHA_6PGluconate_deHydtase_CS"/>
</dbReference>
<dbReference type="Proteomes" id="UP001431429">
    <property type="component" value="Unassembled WGS sequence"/>
</dbReference>
<proteinExistence type="inferred from homology"/>
<keyword evidence="5" id="KW-0411">Iron-sulfur</keyword>
<evidence type="ECO:0000313" key="11">
    <source>
        <dbReference type="Proteomes" id="UP001431429"/>
    </source>
</evidence>
<reference evidence="10" key="1">
    <citation type="submission" date="2022-06" db="EMBL/GenBank/DDBJ databases">
        <title>Genome public.</title>
        <authorList>
            <person name="Sun Q."/>
        </authorList>
    </citation>
    <scope>NUCLEOTIDE SEQUENCE</scope>
    <source>
        <strain evidence="10">CWNU-1</strain>
    </source>
</reference>
<evidence type="ECO:0000313" key="10">
    <source>
        <dbReference type="EMBL" id="MCM2387610.1"/>
    </source>
</evidence>
<dbReference type="Pfam" id="PF24877">
    <property type="entry name" value="ILV_EDD_C"/>
    <property type="match status" value="1"/>
</dbReference>
<dbReference type="SUPFAM" id="SSF143975">
    <property type="entry name" value="IlvD/EDD N-terminal domain-like"/>
    <property type="match status" value="1"/>
</dbReference>
<keyword evidence="7" id="KW-0100">Branched-chain amino acid biosynthesis</keyword>
<protein>
    <submittedName>
        <fullName evidence="10">Dihydroxy-acid dehydratase</fullName>
    </submittedName>
</protein>
<feature type="domain" description="Dihydroxy-acid/6-phosphogluconate dehydratase N-terminal" evidence="8">
    <location>
        <begin position="47"/>
        <end position="357"/>
    </location>
</feature>
<feature type="domain" description="Dihydroxy-acid/6-phosphogluconate dehydratase C-terminal" evidence="9">
    <location>
        <begin position="368"/>
        <end position="563"/>
    </location>
</feature>
<dbReference type="SUPFAM" id="SSF52016">
    <property type="entry name" value="LeuD/IlvD-like"/>
    <property type="match status" value="1"/>
</dbReference>
<dbReference type="PROSITE" id="PS00886">
    <property type="entry name" value="ILVD_EDD_1"/>
    <property type="match status" value="1"/>
</dbReference>
<evidence type="ECO:0000259" key="8">
    <source>
        <dbReference type="Pfam" id="PF00920"/>
    </source>
</evidence>
<evidence type="ECO:0000256" key="1">
    <source>
        <dbReference type="ARBA" id="ARBA00006486"/>
    </source>
</evidence>